<dbReference type="AlphaFoldDB" id="A0A0E9SNZ6"/>
<feature type="transmembrane region" description="Helical" evidence="1">
    <location>
        <begin position="6"/>
        <end position="27"/>
    </location>
</feature>
<accession>A0A0E9SNZ6</accession>
<reference evidence="2" key="1">
    <citation type="submission" date="2014-11" db="EMBL/GenBank/DDBJ databases">
        <authorList>
            <person name="Amaro Gonzalez C."/>
        </authorList>
    </citation>
    <scope>NUCLEOTIDE SEQUENCE</scope>
</reference>
<keyword evidence="1" id="KW-1133">Transmembrane helix</keyword>
<dbReference type="EMBL" id="GBXM01065541">
    <property type="protein sequence ID" value="JAH43036.1"/>
    <property type="molecule type" value="Transcribed_RNA"/>
</dbReference>
<sequence>MPSLASVRWPTFILFIATIVFVVLSLAL</sequence>
<proteinExistence type="predicted"/>
<organism evidence="2">
    <name type="scientific">Anguilla anguilla</name>
    <name type="common">European freshwater eel</name>
    <name type="synonym">Muraena anguilla</name>
    <dbReference type="NCBI Taxonomy" id="7936"/>
    <lineage>
        <taxon>Eukaryota</taxon>
        <taxon>Metazoa</taxon>
        <taxon>Chordata</taxon>
        <taxon>Craniata</taxon>
        <taxon>Vertebrata</taxon>
        <taxon>Euteleostomi</taxon>
        <taxon>Actinopterygii</taxon>
        <taxon>Neopterygii</taxon>
        <taxon>Teleostei</taxon>
        <taxon>Anguilliformes</taxon>
        <taxon>Anguillidae</taxon>
        <taxon>Anguilla</taxon>
    </lineage>
</organism>
<evidence type="ECO:0000313" key="2">
    <source>
        <dbReference type="EMBL" id="JAH43036.1"/>
    </source>
</evidence>
<name>A0A0E9SNZ6_ANGAN</name>
<keyword evidence="1" id="KW-0472">Membrane</keyword>
<reference evidence="2" key="2">
    <citation type="journal article" date="2015" name="Fish Shellfish Immunol.">
        <title>Early steps in the European eel (Anguilla anguilla)-Vibrio vulnificus interaction in the gills: Role of the RtxA13 toxin.</title>
        <authorList>
            <person name="Callol A."/>
            <person name="Pajuelo D."/>
            <person name="Ebbesson L."/>
            <person name="Teles M."/>
            <person name="MacKenzie S."/>
            <person name="Amaro C."/>
        </authorList>
    </citation>
    <scope>NUCLEOTIDE SEQUENCE</scope>
</reference>
<keyword evidence="1" id="KW-0812">Transmembrane</keyword>
<evidence type="ECO:0000256" key="1">
    <source>
        <dbReference type="SAM" id="Phobius"/>
    </source>
</evidence>
<protein>
    <submittedName>
        <fullName evidence="2">Uncharacterized protein</fullName>
    </submittedName>
</protein>